<organism evidence="1 2">
    <name type="scientific">Algoriphagus sediminis</name>
    <dbReference type="NCBI Taxonomy" id="3057113"/>
    <lineage>
        <taxon>Bacteria</taxon>
        <taxon>Pseudomonadati</taxon>
        <taxon>Bacteroidota</taxon>
        <taxon>Cytophagia</taxon>
        <taxon>Cytophagales</taxon>
        <taxon>Cyclobacteriaceae</taxon>
        <taxon>Algoriphagus</taxon>
    </lineage>
</organism>
<dbReference type="RefSeq" id="WP_290001398.1">
    <property type="nucleotide sequence ID" value="NZ_JAUEPH010000006.1"/>
</dbReference>
<accession>A0ABT7YFE6</accession>
<keyword evidence="2" id="KW-1185">Reference proteome</keyword>
<reference evidence="1" key="1">
    <citation type="submission" date="2023-06" db="EMBL/GenBank/DDBJ databases">
        <title>Robiginitalea aurantiacus sp. nov. and Algoriphagus sediminis sp. nov., isolated from coastal sediment.</title>
        <authorList>
            <person name="Zhou Z.Y."/>
            <person name="An J."/>
            <person name="Jia Y.W."/>
            <person name="Du Z.J."/>
        </authorList>
    </citation>
    <scope>NUCLEOTIDE SEQUENCE</scope>
    <source>
        <strain evidence="1">C2-7</strain>
    </source>
</reference>
<name>A0ABT7YFE6_9BACT</name>
<protein>
    <submittedName>
        <fullName evidence="1">Uncharacterized protein</fullName>
    </submittedName>
</protein>
<evidence type="ECO:0000313" key="2">
    <source>
        <dbReference type="Proteomes" id="UP001171916"/>
    </source>
</evidence>
<dbReference type="Proteomes" id="UP001171916">
    <property type="component" value="Unassembled WGS sequence"/>
</dbReference>
<evidence type="ECO:0000313" key="1">
    <source>
        <dbReference type="EMBL" id="MDN3205252.1"/>
    </source>
</evidence>
<dbReference type="EMBL" id="JAUEPH010000006">
    <property type="protein sequence ID" value="MDN3205252.1"/>
    <property type="molecule type" value="Genomic_DNA"/>
</dbReference>
<sequence>MKSIFTFFLFMSTLFCLPNEGRAQANESLFSASEPIKIKLAFSIEELQQSESDTVYFPSILHYTTQGSDWDSLEVLVRARGNSRRTRCDFPPIRIKIEEEASKNTLFEGEKALKLVVPCEEFNSYLALVRKEYLIYKFYEEITPYHFKTTSVNLGLTDESKRKPKTYELPAFLIEDDDKAAERFGGQITDLRIIRPDLLNDTASLKQDIFAFMVGNTDWSNTTQHNVKVMEREDQKLVAIPYDFDQAGFVDAPYAKPYDRLPIESTKERLYLGVCQDPELLAFVKDLFLSKESKIMGLIEGLNDEIPKGQVKEAERFISEFFEILKDDEEFQKQIIDNCVSYSLGQED</sequence>
<proteinExistence type="predicted"/>
<comment type="caution">
    <text evidence="1">The sequence shown here is derived from an EMBL/GenBank/DDBJ whole genome shotgun (WGS) entry which is preliminary data.</text>
</comment>
<gene>
    <name evidence="1" type="ORF">QVH07_13905</name>
</gene>